<name>A0A0K2SYJ1_LEPSM</name>
<evidence type="ECO:0000313" key="1">
    <source>
        <dbReference type="EMBL" id="CDW18321.1"/>
    </source>
</evidence>
<dbReference type="AlphaFoldDB" id="A0A0K2SYJ1"/>
<accession>A0A0K2SYJ1</accession>
<protein>
    <submittedName>
        <fullName evidence="1">Uncharacterized protein</fullName>
    </submittedName>
</protein>
<dbReference type="EMBL" id="HACA01000960">
    <property type="protein sequence ID" value="CDW18321.1"/>
    <property type="molecule type" value="Transcribed_RNA"/>
</dbReference>
<reference evidence="1" key="1">
    <citation type="submission" date="2014-05" db="EMBL/GenBank/DDBJ databases">
        <authorList>
            <person name="Chronopoulou M."/>
        </authorList>
    </citation>
    <scope>NUCLEOTIDE SEQUENCE</scope>
    <source>
        <tissue evidence="1">Whole organism</tissue>
    </source>
</reference>
<proteinExistence type="predicted"/>
<organism evidence="1">
    <name type="scientific">Lepeophtheirus salmonis</name>
    <name type="common">Salmon louse</name>
    <name type="synonym">Caligus salmonis</name>
    <dbReference type="NCBI Taxonomy" id="72036"/>
    <lineage>
        <taxon>Eukaryota</taxon>
        <taxon>Metazoa</taxon>
        <taxon>Ecdysozoa</taxon>
        <taxon>Arthropoda</taxon>
        <taxon>Crustacea</taxon>
        <taxon>Multicrustacea</taxon>
        <taxon>Hexanauplia</taxon>
        <taxon>Copepoda</taxon>
        <taxon>Siphonostomatoida</taxon>
        <taxon>Caligidae</taxon>
        <taxon>Lepeophtheirus</taxon>
    </lineage>
</organism>
<sequence length="19" mass="2160">MKFLALSVMIPPSHLFCKP</sequence>